<name>A0A9Q1KAK7_9CARY</name>
<dbReference type="GO" id="GO:1902600">
    <property type="term" value="P:proton transmembrane transport"/>
    <property type="evidence" value="ECO:0007669"/>
    <property type="project" value="InterPro"/>
</dbReference>
<feature type="transmembrane region" description="Helical" evidence="10">
    <location>
        <begin position="309"/>
        <end position="327"/>
    </location>
</feature>
<feature type="domain" description="Cation/H+ exchanger transmembrane" evidence="11">
    <location>
        <begin position="27"/>
        <end position="415"/>
    </location>
</feature>
<dbReference type="GO" id="GO:0015297">
    <property type="term" value="F:antiporter activity"/>
    <property type="evidence" value="ECO:0007669"/>
    <property type="project" value="InterPro"/>
</dbReference>
<dbReference type="Pfam" id="PF23256">
    <property type="entry name" value="CHX17_2nd"/>
    <property type="match status" value="1"/>
</dbReference>
<organism evidence="14 15">
    <name type="scientific">Carnegiea gigantea</name>
    <dbReference type="NCBI Taxonomy" id="171969"/>
    <lineage>
        <taxon>Eukaryota</taxon>
        <taxon>Viridiplantae</taxon>
        <taxon>Streptophyta</taxon>
        <taxon>Embryophyta</taxon>
        <taxon>Tracheophyta</taxon>
        <taxon>Spermatophyta</taxon>
        <taxon>Magnoliopsida</taxon>
        <taxon>eudicotyledons</taxon>
        <taxon>Gunneridae</taxon>
        <taxon>Pentapetalae</taxon>
        <taxon>Caryophyllales</taxon>
        <taxon>Cactineae</taxon>
        <taxon>Cactaceae</taxon>
        <taxon>Cactoideae</taxon>
        <taxon>Echinocereeae</taxon>
        <taxon>Carnegiea</taxon>
    </lineage>
</organism>
<keyword evidence="6 10" id="KW-1133">Transmembrane helix</keyword>
<feature type="transmembrane region" description="Helical" evidence="10">
    <location>
        <begin position="407"/>
        <end position="428"/>
    </location>
</feature>
<evidence type="ECO:0000256" key="5">
    <source>
        <dbReference type="ARBA" id="ARBA00022958"/>
    </source>
</evidence>
<dbReference type="InterPro" id="IPR050794">
    <property type="entry name" value="CPA2_transporter"/>
</dbReference>
<evidence type="ECO:0000256" key="2">
    <source>
        <dbReference type="ARBA" id="ARBA00022448"/>
    </source>
</evidence>
<feature type="transmembrane region" description="Helical" evidence="10">
    <location>
        <begin position="348"/>
        <end position="369"/>
    </location>
</feature>
<dbReference type="OrthoDB" id="754456at2759"/>
<dbReference type="GO" id="GO:0012505">
    <property type="term" value="C:endomembrane system"/>
    <property type="evidence" value="ECO:0007669"/>
    <property type="project" value="TreeGrafter"/>
</dbReference>
<dbReference type="PANTHER" id="PTHR32468">
    <property type="entry name" value="CATION/H + ANTIPORTER"/>
    <property type="match status" value="1"/>
</dbReference>
<sequence length="793" mass="87475">MADEEKQINCGNTFTNVASFVIYYIVLLAFCYGLHMLLKPLSQPRIISETIVGLFLGNFSLVRRLLKIDRDPNNPGLQNMKFLTDFGMTLYMFALGLEMDPTVLFRVPKREAIVAYTGMFFTFVLTCATTPFLHYAIQNSIPFILAFSVILSSTGSPLLTRVLTDLKIGKSDIGRFAISAAVYSELVTVLIICVGDVVFRAGHNFELRKRLHSRSSDFSGYGALPLAAALVVQIIITLTAGPVILRWVNNANPHGKTFKGSHLVLSVAFMVAVGCLSTLFGFSPVLSAFLTGVFLPREGRISQFIVTRVNYFLSFMFYPFFFVWVGLEAELGRFEVGKIGSWARLFGFFAVGTIGKIIGALVSGFIFGFHWPESLSLALLLNVKGHLHIYLTILAMKNNIVGYSTCIGMILAMFLKIVYIPMVAQYIIQRARSRSPNQPMGLQWHDNTKELQILLGLHGPENVPWAVNLMEISKGIGDPGTVVYATDMIELTDEIASTLVPGGETDAVTVTDKGVIQLRQQITKKLQEYTNENGDCITLRRMLALAAFNNMPQDICFLAEDSMVNLIVLPLHNAQQNEGKLVDAHTGFRYVNRKVLRHAPCSVAIMVDRGFGAVTLSKLPSNSPVNVAVIFIGGKDDREALAYAGRVAYHPGVKITVMRFLVDTDVESNVRKTSQQEEEMKLDDECFANFYEKQVAGGKASYMEKHLVNSAQAYSTLRSLEGQYGLFIVGRGGRVNSMLTAGMNDWEQCPELGPLGDILSGPNFSTTASVLIIQQHNPKGDPGGNADNEFSIM</sequence>
<gene>
    <name evidence="14" type="ORF">Cgig2_022493</name>
</gene>
<dbReference type="GO" id="GO:0016020">
    <property type="term" value="C:membrane"/>
    <property type="evidence" value="ECO:0007669"/>
    <property type="project" value="UniProtKB-SubCell"/>
</dbReference>
<evidence type="ECO:0000256" key="10">
    <source>
        <dbReference type="SAM" id="Phobius"/>
    </source>
</evidence>
<protein>
    <recommendedName>
        <fullName evidence="16">Cation/H+ exchanger domain-containing protein</fullName>
    </recommendedName>
</protein>
<evidence type="ECO:0000256" key="8">
    <source>
        <dbReference type="ARBA" id="ARBA00023136"/>
    </source>
</evidence>
<dbReference type="Gene3D" id="3.40.50.12370">
    <property type="match status" value="1"/>
</dbReference>
<evidence type="ECO:0000313" key="15">
    <source>
        <dbReference type="Proteomes" id="UP001153076"/>
    </source>
</evidence>
<feature type="transmembrane region" description="Helical" evidence="10">
    <location>
        <begin position="143"/>
        <end position="164"/>
    </location>
</feature>
<feature type="transmembrane region" description="Helical" evidence="10">
    <location>
        <begin position="50"/>
        <end position="66"/>
    </location>
</feature>
<dbReference type="InterPro" id="IPR057290">
    <property type="entry name" value="CHX17_C"/>
</dbReference>
<reference evidence="14" key="1">
    <citation type="submission" date="2022-04" db="EMBL/GenBank/DDBJ databases">
        <title>Carnegiea gigantea Genome sequencing and assembly v2.</title>
        <authorList>
            <person name="Copetti D."/>
            <person name="Sanderson M.J."/>
            <person name="Burquez A."/>
            <person name="Wojciechowski M.F."/>
        </authorList>
    </citation>
    <scope>NUCLEOTIDE SEQUENCE</scope>
    <source>
        <strain evidence="14">SGP5-SGP5p</strain>
        <tissue evidence="14">Aerial part</tissue>
    </source>
</reference>
<dbReference type="InterPro" id="IPR038770">
    <property type="entry name" value="Na+/solute_symporter_sf"/>
</dbReference>
<feature type="domain" description="Cation/H(+) antiporter central" evidence="12">
    <location>
        <begin position="536"/>
        <end position="613"/>
    </location>
</feature>
<feature type="transmembrane region" description="Helical" evidence="10">
    <location>
        <begin position="20"/>
        <end position="38"/>
    </location>
</feature>
<dbReference type="Proteomes" id="UP001153076">
    <property type="component" value="Unassembled WGS sequence"/>
</dbReference>
<evidence type="ECO:0000259" key="11">
    <source>
        <dbReference type="Pfam" id="PF00999"/>
    </source>
</evidence>
<keyword evidence="5" id="KW-0630">Potassium</keyword>
<keyword evidence="8 10" id="KW-0472">Membrane</keyword>
<keyword evidence="4 10" id="KW-0812">Transmembrane</keyword>
<dbReference type="InterPro" id="IPR057291">
    <property type="entry name" value="CHX17_2nd"/>
</dbReference>
<dbReference type="EMBL" id="JAKOGI010000222">
    <property type="protein sequence ID" value="KAJ8439356.1"/>
    <property type="molecule type" value="Genomic_DNA"/>
</dbReference>
<evidence type="ECO:0000259" key="12">
    <source>
        <dbReference type="Pfam" id="PF23256"/>
    </source>
</evidence>
<keyword evidence="3" id="KW-0633">Potassium transport</keyword>
<dbReference type="Gene3D" id="1.20.1530.20">
    <property type="match status" value="1"/>
</dbReference>
<comment type="caution">
    <text evidence="14">The sequence shown here is derived from an EMBL/GenBank/DDBJ whole genome shotgun (WGS) entry which is preliminary data.</text>
</comment>
<evidence type="ECO:0000256" key="3">
    <source>
        <dbReference type="ARBA" id="ARBA00022538"/>
    </source>
</evidence>
<dbReference type="PANTHER" id="PTHR32468:SF145">
    <property type="entry name" value="CATION_H(+) ANTIPORTER 28"/>
    <property type="match status" value="1"/>
</dbReference>
<dbReference type="AlphaFoldDB" id="A0A9Q1KAK7"/>
<feature type="transmembrane region" description="Helical" evidence="10">
    <location>
        <begin position="176"/>
        <end position="199"/>
    </location>
</feature>
<evidence type="ECO:0000259" key="13">
    <source>
        <dbReference type="Pfam" id="PF23259"/>
    </source>
</evidence>
<accession>A0A9Q1KAK7</accession>
<keyword evidence="7" id="KW-0406">Ion transport</keyword>
<feature type="transmembrane region" description="Helical" evidence="10">
    <location>
        <begin position="219"/>
        <end position="243"/>
    </location>
</feature>
<proteinExistence type="inferred from homology"/>
<evidence type="ECO:0000256" key="7">
    <source>
        <dbReference type="ARBA" id="ARBA00023065"/>
    </source>
</evidence>
<evidence type="ECO:0000256" key="9">
    <source>
        <dbReference type="ARBA" id="ARBA00038341"/>
    </source>
</evidence>
<feature type="transmembrane region" description="Helical" evidence="10">
    <location>
        <begin position="375"/>
        <end position="395"/>
    </location>
</feature>
<dbReference type="GO" id="GO:0006885">
    <property type="term" value="P:regulation of pH"/>
    <property type="evidence" value="ECO:0007669"/>
    <property type="project" value="TreeGrafter"/>
</dbReference>
<comment type="subcellular location">
    <subcellularLocation>
        <location evidence="1">Membrane</location>
        <topology evidence="1">Multi-pass membrane protein</topology>
    </subcellularLocation>
</comment>
<evidence type="ECO:0000256" key="6">
    <source>
        <dbReference type="ARBA" id="ARBA00022989"/>
    </source>
</evidence>
<keyword evidence="2" id="KW-0813">Transport</keyword>
<dbReference type="Pfam" id="PF00999">
    <property type="entry name" value="Na_H_Exchanger"/>
    <property type="match status" value="1"/>
</dbReference>
<comment type="similarity">
    <text evidence="9">Belongs to the monovalent cation:proton antiporter 2 (CPA2) transporter (TC 2.A.37) family. CHX (TC 2.A.37.4) subfamily.</text>
</comment>
<dbReference type="GO" id="GO:0006813">
    <property type="term" value="P:potassium ion transport"/>
    <property type="evidence" value="ECO:0007669"/>
    <property type="project" value="UniProtKB-KW"/>
</dbReference>
<feature type="transmembrane region" description="Helical" evidence="10">
    <location>
        <begin position="263"/>
        <end position="289"/>
    </location>
</feature>
<evidence type="ECO:0000256" key="4">
    <source>
        <dbReference type="ARBA" id="ARBA00022692"/>
    </source>
</evidence>
<feature type="transmembrane region" description="Helical" evidence="10">
    <location>
        <begin position="112"/>
        <end position="137"/>
    </location>
</feature>
<evidence type="ECO:0000256" key="1">
    <source>
        <dbReference type="ARBA" id="ARBA00004141"/>
    </source>
</evidence>
<evidence type="ECO:0000313" key="14">
    <source>
        <dbReference type="EMBL" id="KAJ8439356.1"/>
    </source>
</evidence>
<dbReference type="InterPro" id="IPR006153">
    <property type="entry name" value="Cation/H_exchanger_TM"/>
</dbReference>
<keyword evidence="15" id="KW-1185">Reference proteome</keyword>
<dbReference type="Pfam" id="PF23259">
    <property type="entry name" value="CHX17_C"/>
    <property type="match status" value="1"/>
</dbReference>
<evidence type="ECO:0008006" key="16">
    <source>
        <dbReference type="Google" id="ProtNLM"/>
    </source>
</evidence>
<feature type="domain" description="Cation/H(+) antiporter C-terminal" evidence="13">
    <location>
        <begin position="626"/>
        <end position="777"/>
    </location>
</feature>